<dbReference type="PROSITE" id="PS50181">
    <property type="entry name" value="FBOX"/>
    <property type="match status" value="1"/>
</dbReference>
<dbReference type="Proteomes" id="UP000230002">
    <property type="component" value="Unassembled WGS sequence"/>
</dbReference>
<dbReference type="CDD" id="cd09917">
    <property type="entry name" value="F-box_SF"/>
    <property type="match status" value="1"/>
</dbReference>
<keyword evidence="4" id="KW-1185">Reference proteome</keyword>
<organism evidence="3 4">
    <name type="scientific">Ganoderma sinense ZZ0214-1</name>
    <dbReference type="NCBI Taxonomy" id="1077348"/>
    <lineage>
        <taxon>Eukaryota</taxon>
        <taxon>Fungi</taxon>
        <taxon>Dikarya</taxon>
        <taxon>Basidiomycota</taxon>
        <taxon>Agaricomycotina</taxon>
        <taxon>Agaricomycetes</taxon>
        <taxon>Polyporales</taxon>
        <taxon>Polyporaceae</taxon>
        <taxon>Ganoderma</taxon>
    </lineage>
</organism>
<proteinExistence type="predicted"/>
<accession>A0A2G8SKX8</accession>
<evidence type="ECO:0000313" key="4">
    <source>
        <dbReference type="Proteomes" id="UP000230002"/>
    </source>
</evidence>
<dbReference type="SUPFAM" id="SSF81383">
    <property type="entry name" value="F-box domain"/>
    <property type="match status" value="1"/>
</dbReference>
<evidence type="ECO:0000313" key="3">
    <source>
        <dbReference type="EMBL" id="PIL34410.1"/>
    </source>
</evidence>
<name>A0A2G8SKX8_9APHY</name>
<dbReference type="EMBL" id="AYKW01000005">
    <property type="protein sequence ID" value="PIL34410.1"/>
    <property type="molecule type" value="Genomic_DNA"/>
</dbReference>
<comment type="caution">
    <text evidence="3">The sequence shown here is derived from an EMBL/GenBank/DDBJ whole genome shotgun (WGS) entry which is preliminary data.</text>
</comment>
<gene>
    <name evidence="3" type="ORF">GSI_03185</name>
</gene>
<dbReference type="InterPro" id="IPR036047">
    <property type="entry name" value="F-box-like_dom_sf"/>
</dbReference>
<evidence type="ECO:0000259" key="2">
    <source>
        <dbReference type="PROSITE" id="PS50181"/>
    </source>
</evidence>
<evidence type="ECO:0000256" key="1">
    <source>
        <dbReference type="SAM" id="MobiDB-lite"/>
    </source>
</evidence>
<feature type="domain" description="F-box" evidence="2">
    <location>
        <begin position="54"/>
        <end position="103"/>
    </location>
</feature>
<dbReference type="Pfam" id="PF00646">
    <property type="entry name" value="F-box"/>
    <property type="match status" value="1"/>
</dbReference>
<reference evidence="3 4" key="1">
    <citation type="journal article" date="2015" name="Sci. Rep.">
        <title>Chromosome-level genome map provides insights into diverse defense mechanisms in the medicinal fungus Ganoderma sinense.</title>
        <authorList>
            <person name="Zhu Y."/>
            <person name="Xu J."/>
            <person name="Sun C."/>
            <person name="Zhou S."/>
            <person name="Xu H."/>
            <person name="Nelson D.R."/>
            <person name="Qian J."/>
            <person name="Song J."/>
            <person name="Luo H."/>
            <person name="Xiang L."/>
            <person name="Li Y."/>
            <person name="Xu Z."/>
            <person name="Ji A."/>
            <person name="Wang L."/>
            <person name="Lu S."/>
            <person name="Hayward A."/>
            <person name="Sun W."/>
            <person name="Li X."/>
            <person name="Schwartz D.C."/>
            <person name="Wang Y."/>
            <person name="Chen S."/>
        </authorList>
    </citation>
    <scope>NUCLEOTIDE SEQUENCE [LARGE SCALE GENOMIC DNA]</scope>
    <source>
        <strain evidence="3 4">ZZ0214-1</strain>
    </source>
</reference>
<dbReference type="AlphaFoldDB" id="A0A2G8SKX8"/>
<dbReference type="OrthoDB" id="2754243at2759"/>
<protein>
    <recommendedName>
        <fullName evidence="2">F-box domain-containing protein</fullName>
    </recommendedName>
</protein>
<dbReference type="InterPro" id="IPR001810">
    <property type="entry name" value="F-box_dom"/>
</dbReference>
<feature type="region of interest" description="Disordered" evidence="1">
    <location>
        <begin position="1"/>
        <end position="47"/>
    </location>
</feature>
<sequence>MATQQLPGHASNKKGRFHADIQAHKRGRSVSDPPPSPSSTRAPVELASKRRRKRNILENLPTDVLLKVASWVHPLALLHLARTSKSLRETLLARNSLEAWQNSISVVEGLPACPRDMSEPAYVALVFDKCCFLCESAHASHWVDFAIRIRLCKPCFNKNIKPATEFIDDLSRYALGLNFIPCVGGDVRYEAEFLKGPHVQHRIDFCYYVRDVEEMMVQFDHHYLGEDTARQMRLTSDMKARYSHAVDILKFMERRKAENAQESNLVKEKRISDIESRLIKLGHKEQSFPRNHPEWCRLVRQSKPLTDRIWQNLLPKLQRLIEASGGGKDEAELKERIEVRMDAIVLHYRTFTSTRPEEERRLMPSLLDAPLLPSLIALASENNAQEQAVSYDDLADISGRVLDDVETYKAGVQRALVALLAATSPTIAADLAGLDPATALRRYPAAFWCRKACETRRARWQAYMTYEDVYAHWRILHSAAFMSASERPGPEPELALANVDKPHRRVGVPTLGTFSFPEIAREMLLAMGIPLDTEREILDAWVEDGQLFCGCGSPDSKITTIFRGVAVPINACPEPTGWMQLVAHVMYHTWLYHGRKELMRKNGFPLPDLPIEDEPFLYECHPLSHGDPAKCVLKFIPEGPGMAPAASRRLEITDPGPARFTEIHKRLSTTPEDSPRAVMVCGVCLTMVGLTTVNDRREVKKNLRLLRLTAFEWQWHMSVW</sequence>